<evidence type="ECO:0000259" key="2">
    <source>
        <dbReference type="SMART" id="SM00954"/>
    </source>
</evidence>
<dbReference type="EMBL" id="HBFP01001553">
    <property type="protein sequence ID" value="CAD8816745.1"/>
    <property type="molecule type" value="Transcribed_RNA"/>
</dbReference>
<dbReference type="Gene3D" id="1.10.3210.10">
    <property type="entry name" value="Hypothetical protein af1432"/>
    <property type="match status" value="1"/>
</dbReference>
<organism evidence="3">
    <name type="scientific">Timspurckia oligopyrenoides</name>
    <dbReference type="NCBI Taxonomy" id="708627"/>
    <lineage>
        <taxon>Eukaryota</taxon>
        <taxon>Rhodophyta</taxon>
        <taxon>Bangiophyceae</taxon>
        <taxon>Porphyridiales</taxon>
        <taxon>Porphyridiaceae</taxon>
        <taxon>Timspurckia</taxon>
    </lineage>
</organism>
<evidence type="ECO:0000256" key="1">
    <source>
        <dbReference type="SAM" id="MobiDB-lite"/>
    </source>
</evidence>
<dbReference type="PANTHER" id="PTHR21262:SF12">
    <property type="entry name" value="GTP DIPHOSPHOKINASE CRSH, CHLOROPLASTIC-RELATED"/>
    <property type="match status" value="1"/>
</dbReference>
<dbReference type="InterPro" id="IPR043519">
    <property type="entry name" value="NT_sf"/>
</dbReference>
<proteinExistence type="predicted"/>
<dbReference type="SUPFAM" id="SSF81301">
    <property type="entry name" value="Nucleotidyltransferase"/>
    <property type="match status" value="1"/>
</dbReference>
<dbReference type="Gene3D" id="3.30.460.10">
    <property type="entry name" value="Beta Polymerase, domain 2"/>
    <property type="match status" value="1"/>
</dbReference>
<protein>
    <recommendedName>
        <fullName evidence="2">RelA/SpoT domain-containing protein</fullName>
    </recommendedName>
</protein>
<dbReference type="SUPFAM" id="SSF109604">
    <property type="entry name" value="HD-domain/PDEase-like"/>
    <property type="match status" value="1"/>
</dbReference>
<dbReference type="GO" id="GO:0015969">
    <property type="term" value="P:guanosine tetraphosphate metabolic process"/>
    <property type="evidence" value="ECO:0007669"/>
    <property type="project" value="InterPro"/>
</dbReference>
<gene>
    <name evidence="3" type="ORF">TOLI1172_LOCUS1133</name>
</gene>
<dbReference type="PANTHER" id="PTHR21262">
    <property type="entry name" value="GUANOSINE-3',5'-BIS DIPHOSPHATE 3'-PYROPHOSPHOHYDROLASE"/>
    <property type="match status" value="1"/>
</dbReference>
<feature type="domain" description="RelA/SpoT" evidence="2">
    <location>
        <begin position="420"/>
        <end position="550"/>
    </location>
</feature>
<name>A0A7S0ZBI9_9RHOD</name>
<reference evidence="3" key="1">
    <citation type="submission" date="2021-01" db="EMBL/GenBank/DDBJ databases">
        <authorList>
            <person name="Corre E."/>
            <person name="Pelletier E."/>
            <person name="Niang G."/>
            <person name="Scheremetjew M."/>
            <person name="Finn R."/>
            <person name="Kale V."/>
            <person name="Holt S."/>
            <person name="Cochrane G."/>
            <person name="Meng A."/>
            <person name="Brown T."/>
            <person name="Cohen L."/>
        </authorList>
    </citation>
    <scope>NUCLEOTIDE SEQUENCE</scope>
    <source>
        <strain evidence="3">CCMP3278</strain>
    </source>
</reference>
<dbReference type="Pfam" id="PF13328">
    <property type="entry name" value="HD_4"/>
    <property type="match status" value="1"/>
</dbReference>
<dbReference type="SMART" id="SM00954">
    <property type="entry name" value="RelA_SpoT"/>
    <property type="match status" value="1"/>
</dbReference>
<dbReference type="CDD" id="cd05399">
    <property type="entry name" value="NT_Rel-Spo_like"/>
    <property type="match status" value="1"/>
</dbReference>
<dbReference type="InterPro" id="IPR007685">
    <property type="entry name" value="RelA_SpoT"/>
</dbReference>
<dbReference type="Pfam" id="PF04607">
    <property type="entry name" value="RelA_SpoT"/>
    <property type="match status" value="1"/>
</dbReference>
<accession>A0A7S0ZBI9</accession>
<evidence type="ECO:0000313" key="3">
    <source>
        <dbReference type="EMBL" id="CAD8816745.1"/>
    </source>
</evidence>
<feature type="region of interest" description="Disordered" evidence="1">
    <location>
        <begin position="44"/>
        <end position="65"/>
    </location>
</feature>
<dbReference type="AlphaFoldDB" id="A0A7S0ZBI9"/>
<sequence>MEVLEGTGGGGLVERVDLDGVSGFSGVPQTAFVGASSVVRTQPISIPSRSSSRNVPVSSSGVTPSSFMGTSVLSSSGLESSHSLVGPASLVSRRYVDVPDRTQHSLHMKTVVGDSDVSFRQQRLQRESSLLNRINGATSPVSIPDSNSRVHLREARATTYISDDDVMNGLSRRIFVNVQDATSFDSHIRGLNSCLSYLGPIARNKIVRALELVCESSPVQSFHRAVSMVSMMADLHMDCDALLAGALKGALVSDEDVETNVGRDALHILHENSSVARVIELTGDLSEEVENDQLAIRQLVLAASLDWRAVAVELVDAAVRWKYFFSCAGDCPSTKVFAERILSLYAPLANQLGMWSLQSELEELAFEYLYPKDCENLRRLVGEKMEECAILLEETKQKVEVALRKSKKVRSLVSAVRIKGRIKGLYSIYKKMLRSNKSFEEIYDMIALRIVLDPRVSMSREDETEFENECCYHALSVIHSEWKQYGDGERFKDFLKDPKSNGYKSLHTTVVVGDADSNASIPLEMQIRTSRMHRFAEFGKAAHWLYKETSYNDFSLDVSSESRHTGIHVSPRDEFSFGGKEFVRLDAPLEIDPFDVDERIDTHTDFIGAANRALRRKHIVVLSKGTLHFIKTGSTLIDFAKSRLNMPNALWLTVNGEDVPENHQLAMSDIIGIKLTSDIQFSSSVPANVSMLA</sequence>